<dbReference type="Pfam" id="PF03159">
    <property type="entry name" value="XRN_N"/>
    <property type="match status" value="1"/>
</dbReference>
<keyword evidence="4 13" id="KW-0507">mRNA processing</keyword>
<dbReference type="InterPro" id="IPR027073">
    <property type="entry name" value="5_3_exoribonuclease"/>
</dbReference>
<dbReference type="EMBL" id="LSRQ01002222">
    <property type="protein sequence ID" value="OAY74979.1"/>
    <property type="molecule type" value="Genomic_DNA"/>
</dbReference>
<dbReference type="Gramene" id="Aco014861.1.mrna1">
    <property type="protein sequence ID" value="Aco014861.1.mrna1"/>
    <property type="gene ID" value="Aco014861.1.path1"/>
</dbReference>
<evidence type="ECO:0000256" key="15">
    <source>
        <dbReference type="SAM" id="Coils"/>
    </source>
</evidence>
<keyword evidence="8 13" id="KW-0378">Hydrolase</keyword>
<evidence type="ECO:0000256" key="14">
    <source>
        <dbReference type="PROSITE-ProRule" id="PRU00047"/>
    </source>
</evidence>
<dbReference type="Gene3D" id="1.25.40.1050">
    <property type="match status" value="1"/>
</dbReference>
<feature type="coiled-coil region" evidence="15">
    <location>
        <begin position="536"/>
        <end position="563"/>
    </location>
</feature>
<dbReference type="GO" id="GO:0003723">
    <property type="term" value="F:RNA binding"/>
    <property type="evidence" value="ECO:0007669"/>
    <property type="project" value="TreeGrafter"/>
</dbReference>
<feature type="compositionally biased region" description="Polar residues" evidence="16">
    <location>
        <begin position="958"/>
        <end position="971"/>
    </location>
</feature>
<dbReference type="EC" id="3.1.13.-" evidence="13"/>
<evidence type="ECO:0000259" key="17">
    <source>
        <dbReference type="PROSITE" id="PS50158"/>
    </source>
</evidence>
<keyword evidence="11 15" id="KW-0175">Coiled coil</keyword>
<evidence type="ECO:0000256" key="4">
    <source>
        <dbReference type="ARBA" id="ARBA00022664"/>
    </source>
</evidence>
<feature type="compositionally biased region" description="Polar residues" evidence="16">
    <location>
        <begin position="1059"/>
        <end position="1091"/>
    </location>
</feature>
<evidence type="ECO:0000313" key="21">
    <source>
        <dbReference type="RefSeq" id="XP_020102927.1"/>
    </source>
</evidence>
<dbReference type="GO" id="GO:0006397">
    <property type="term" value="P:mRNA processing"/>
    <property type="evidence" value="ECO:0007669"/>
    <property type="project" value="UniProtKB-UniRule"/>
</dbReference>
<feature type="region of interest" description="Disordered" evidence="16">
    <location>
        <begin position="455"/>
        <end position="476"/>
    </location>
</feature>
<dbReference type="Proteomes" id="UP000092600">
    <property type="component" value="Unassembled WGS sequence"/>
</dbReference>
<keyword evidence="20" id="KW-1185">Reference proteome</keyword>
<dbReference type="CDD" id="cd18673">
    <property type="entry name" value="PIN_XRN1-2-like"/>
    <property type="match status" value="1"/>
</dbReference>
<evidence type="ECO:0000256" key="2">
    <source>
        <dbReference type="ARBA" id="ARBA00006994"/>
    </source>
</evidence>
<feature type="compositionally biased region" description="Polar residues" evidence="16">
    <location>
        <begin position="460"/>
        <end position="476"/>
    </location>
</feature>
<dbReference type="InterPro" id="IPR036875">
    <property type="entry name" value="Znf_CCHC_sf"/>
</dbReference>
<dbReference type="GO" id="GO:0005634">
    <property type="term" value="C:nucleus"/>
    <property type="evidence" value="ECO:0007669"/>
    <property type="project" value="UniProtKB-SubCell"/>
</dbReference>
<reference evidence="18 19" key="1">
    <citation type="journal article" date="2016" name="DNA Res.">
        <title>The draft genome of MD-2 pineapple using hybrid error correction of long reads.</title>
        <authorList>
            <person name="Redwan R.M."/>
            <person name="Saidin A."/>
            <person name="Kumar S.V."/>
        </authorList>
    </citation>
    <scope>NUCLEOTIDE SEQUENCE [LARGE SCALE GENOMIC DNA]</scope>
    <source>
        <strain evidence="19">cv. MD2</strain>
        <tissue evidence="18">Leaf</tissue>
    </source>
</reference>
<dbReference type="Proteomes" id="UP000515123">
    <property type="component" value="Linkage group 14"/>
</dbReference>
<evidence type="ECO:0000256" key="6">
    <source>
        <dbReference type="ARBA" id="ARBA00022723"/>
    </source>
</evidence>
<dbReference type="GO" id="GO:0010587">
    <property type="term" value="P:miRNA catabolic process"/>
    <property type="evidence" value="ECO:0007669"/>
    <property type="project" value="UniProtKB-ARBA"/>
</dbReference>
<dbReference type="GO" id="GO:0004534">
    <property type="term" value="F:5'-3' RNA exonuclease activity"/>
    <property type="evidence" value="ECO:0007669"/>
    <property type="project" value="UniProtKB-UniRule"/>
</dbReference>
<evidence type="ECO:0000256" key="1">
    <source>
        <dbReference type="ARBA" id="ARBA00004123"/>
    </source>
</evidence>
<dbReference type="InterPro" id="IPR041412">
    <property type="entry name" value="Xrn1_helical"/>
</dbReference>
<accession>A0A199VD05</accession>
<proteinExistence type="inferred from homology"/>
<name>A0A199VD05_ANACO</name>
<evidence type="ECO:0000256" key="3">
    <source>
        <dbReference type="ARBA" id="ARBA00022552"/>
    </source>
</evidence>
<keyword evidence="9" id="KW-0862">Zinc</keyword>
<feature type="compositionally biased region" description="Basic and acidic residues" evidence="16">
    <location>
        <begin position="935"/>
        <end position="947"/>
    </location>
</feature>
<feature type="compositionally biased region" description="Basic and acidic residues" evidence="16">
    <location>
        <begin position="860"/>
        <end position="873"/>
    </location>
</feature>
<feature type="compositionally biased region" description="Polar residues" evidence="16">
    <location>
        <begin position="1002"/>
        <end position="1014"/>
    </location>
</feature>
<evidence type="ECO:0000256" key="9">
    <source>
        <dbReference type="ARBA" id="ARBA00022833"/>
    </source>
</evidence>
<keyword evidence="12" id="KW-0539">Nucleus</keyword>
<feature type="domain" description="CCHC-type" evidence="17">
    <location>
        <begin position="263"/>
        <end position="277"/>
    </location>
</feature>
<keyword evidence="7 14" id="KW-0863">Zinc-finger</keyword>
<feature type="compositionally biased region" description="Pro residues" evidence="16">
    <location>
        <begin position="1027"/>
        <end position="1037"/>
    </location>
</feature>
<dbReference type="PANTHER" id="PTHR12341">
    <property type="entry name" value="5'-&gt;3' EXORIBONUCLEASE"/>
    <property type="match status" value="1"/>
</dbReference>
<feature type="compositionally biased region" description="Basic and acidic residues" evidence="16">
    <location>
        <begin position="130"/>
        <end position="145"/>
    </location>
</feature>
<dbReference type="FunFam" id="3.40.50.12390:FF:000003">
    <property type="entry name" value="5'-3' exoribonuclease"/>
    <property type="match status" value="1"/>
</dbReference>
<dbReference type="PANTHER" id="PTHR12341:SF41">
    <property type="entry name" value="5'-3' EXORIBONUCLEASE 2"/>
    <property type="match status" value="1"/>
</dbReference>
<comment type="subcellular location">
    <subcellularLocation>
        <location evidence="1">Nucleus</location>
    </subcellularLocation>
</comment>
<comment type="function">
    <text evidence="13">Possesses 5'-&gt;3' exoribonuclease activity. Acts as an endogenous post-transcriptional gene silencing (PTGS) suppressor.</text>
</comment>
<dbReference type="PIRSF" id="PIRSF037239">
    <property type="entry name" value="Exonuclease_Xrn2"/>
    <property type="match status" value="1"/>
</dbReference>
<dbReference type="FunFam" id="1.25.40.1050:FF:000002">
    <property type="entry name" value="5'-3' exoribonuclease"/>
    <property type="match status" value="1"/>
</dbReference>
<dbReference type="STRING" id="4615.A0A199VD05"/>
<dbReference type="InterPro" id="IPR017151">
    <property type="entry name" value="Xrn2/3/4"/>
</dbReference>
<reference evidence="21" key="2">
    <citation type="submission" date="2025-04" db="UniProtKB">
        <authorList>
            <consortium name="RefSeq"/>
        </authorList>
    </citation>
    <scope>IDENTIFICATION</scope>
    <source>
        <tissue evidence="21">Leaf</tissue>
    </source>
</reference>
<keyword evidence="3" id="KW-0698">rRNA processing</keyword>
<gene>
    <name evidence="21" type="primary">LOC109720313</name>
    <name evidence="18" type="ORF">ACMD2_00632</name>
</gene>
<evidence type="ECO:0000313" key="20">
    <source>
        <dbReference type="Proteomes" id="UP000515123"/>
    </source>
</evidence>
<evidence type="ECO:0000313" key="19">
    <source>
        <dbReference type="Proteomes" id="UP000092600"/>
    </source>
</evidence>
<evidence type="ECO:0000256" key="5">
    <source>
        <dbReference type="ARBA" id="ARBA00022722"/>
    </source>
</evidence>
<feature type="region of interest" description="Disordered" evidence="16">
    <location>
        <begin position="130"/>
        <end position="150"/>
    </location>
</feature>
<dbReference type="Pfam" id="PF17846">
    <property type="entry name" value="XRN_M"/>
    <property type="match status" value="1"/>
</dbReference>
<keyword evidence="5 13" id="KW-0540">Nuclease</keyword>
<keyword evidence="6" id="KW-0479">Metal-binding</keyword>
<dbReference type="SMART" id="SM00343">
    <property type="entry name" value="ZnF_C2HC"/>
    <property type="match status" value="1"/>
</dbReference>
<dbReference type="GeneID" id="109720313"/>
<evidence type="ECO:0000256" key="12">
    <source>
        <dbReference type="ARBA" id="ARBA00023242"/>
    </source>
</evidence>
<comment type="similarity">
    <text evidence="2 13">Belongs to the 5'-3' exonuclease family. XRN2/RAT1 subfamily.</text>
</comment>
<dbReference type="Pfam" id="PF00098">
    <property type="entry name" value="zf-CCHC"/>
    <property type="match status" value="1"/>
</dbReference>
<feature type="region of interest" description="Disordered" evidence="16">
    <location>
        <begin position="847"/>
        <end position="883"/>
    </location>
</feature>
<protein>
    <recommendedName>
        <fullName evidence="13">5'-3' exoribonuclease</fullName>
        <ecNumber evidence="13">3.1.13.-</ecNumber>
    </recommendedName>
</protein>
<dbReference type="Gene3D" id="3.40.50.12390">
    <property type="match status" value="2"/>
</dbReference>
<dbReference type="PROSITE" id="PS50158">
    <property type="entry name" value="ZF_CCHC"/>
    <property type="match status" value="1"/>
</dbReference>
<evidence type="ECO:0000256" key="7">
    <source>
        <dbReference type="ARBA" id="ARBA00022771"/>
    </source>
</evidence>
<dbReference type="OrthoDB" id="372487at2759"/>
<evidence type="ECO:0000256" key="16">
    <source>
        <dbReference type="SAM" id="MobiDB-lite"/>
    </source>
</evidence>
<sequence length="1114" mass="127043">MGVPAFYRWLAEKYPMVVVDVVEEEPVEIEGVKVPVDTSKPNPNGLEFDNLYLDMNGIIHPCFHPDDRPAPTTFDEVFQCMFDYIDRLFVMVRPRKLLYMAIDGVAPRAKMNQQRSRRFRAAKDAADAAAEEERLRQEFEKEGRKLPPKQESQVFDSNVITPGTEFMDVLSVALQYYIHLRLNYDPGWKQIKVMLSDANVPGEGEHKIMSYIRLQRNLPGYNPNTRHCLYGLDADLIMLALATHEVHFSILREIVFTPGQQDKCFLCGRMGHLAADCQGTAKRKAGEFDEKGEDVSIAKKPYQFLNIWTLREYLEYEFRVPNPPIEIDFERIVDDFIFICFFVGNDFLPHMPTLEIREGAINLLMAVYKKEFRAMGGYLTDSSKLNMGRVEHFIQSVGSFEDKIFQKRARLHQRQAERIKREKAQAKRGDDIDPLVRDNHIVPVARYRGSRLASGALPSPYQQSGSSYRSESMISTRKDNQVGQATTAMSVLDIKANQSGTHDSRESNFRAKKVARLSSEGATIGAAIVEAENSLEVEVRENKDNLKAKLKELLREKSDLFNSENPEEDKVKLGEPGWKDRYYEEKFGARTPEEIETIRRDVVLKYTEGLCWVMHYYYEGVCSWQWFYPYHYAPFASDLKDLAQFKIDFVLGSPFKPFDQLMGVFPAASSHALPIHYRRLMSDPNSPIIDFYPTDFEVDMNGKRFSWQGVAKLPFIDEARLLLEIGKVEHTLTDEEARRNSVMFDMLFINGSHPLSPYIYSLVSNYGQLPEKERVEVKEKLDPAASGGMNGYISLCNGDPCPPVFRSPVKGLEDIMDNRVICSIYKLPDPHKHITRPPPGVIFPKKTVSSSDLKPPPVLWHEDNGRRLPENERQNPPGNLSGRQLGEAAHRLVINSLQVGFDRNDSVPRNAPPLLPYNMAVANGIAHPNGQLYPVDHRSQQWPEHPHAHSQFYRPRDQSYNGPNQWNSSSVPVHHHYERSAPSTYERDHHHHHHSHNGRGSYPNSRSRVSVQSYHHQDGSGCSYPPANQPVAPPPVARGPYGQTAPSYNGGYGGYHQSFGPQQWGQPYNNNSNNGRGPQFSQSHQQSTNRYNALDRGSNRRPPPQSGHGRYQGR</sequence>
<evidence type="ECO:0000313" key="18">
    <source>
        <dbReference type="EMBL" id="OAY74979.1"/>
    </source>
</evidence>
<dbReference type="RefSeq" id="XP_020102927.1">
    <property type="nucleotide sequence ID" value="XM_020247338.1"/>
</dbReference>
<keyword evidence="10 13" id="KW-0269">Exonuclease</keyword>
<feature type="region of interest" description="Disordered" evidence="16">
    <location>
        <begin position="930"/>
        <end position="1114"/>
    </location>
</feature>
<evidence type="ECO:0000256" key="13">
    <source>
        <dbReference type="PIRNR" id="PIRNR037239"/>
    </source>
</evidence>
<dbReference type="FunFam" id="3.40.50.12390:FF:000001">
    <property type="entry name" value="5'-3' exoribonuclease"/>
    <property type="match status" value="1"/>
</dbReference>
<evidence type="ECO:0000256" key="11">
    <source>
        <dbReference type="ARBA" id="ARBA00023054"/>
    </source>
</evidence>
<evidence type="ECO:0000256" key="8">
    <source>
        <dbReference type="ARBA" id="ARBA00022801"/>
    </source>
</evidence>
<organism evidence="18 19">
    <name type="scientific">Ananas comosus</name>
    <name type="common">Pineapple</name>
    <name type="synonym">Ananas ananas</name>
    <dbReference type="NCBI Taxonomy" id="4615"/>
    <lineage>
        <taxon>Eukaryota</taxon>
        <taxon>Viridiplantae</taxon>
        <taxon>Streptophyta</taxon>
        <taxon>Embryophyta</taxon>
        <taxon>Tracheophyta</taxon>
        <taxon>Spermatophyta</taxon>
        <taxon>Magnoliopsida</taxon>
        <taxon>Liliopsida</taxon>
        <taxon>Poales</taxon>
        <taxon>Bromeliaceae</taxon>
        <taxon>Bromelioideae</taxon>
        <taxon>Ananas</taxon>
    </lineage>
</organism>
<dbReference type="InterPro" id="IPR001878">
    <property type="entry name" value="Znf_CCHC"/>
</dbReference>
<evidence type="ECO:0000256" key="10">
    <source>
        <dbReference type="ARBA" id="ARBA00022839"/>
    </source>
</evidence>
<dbReference type="InterPro" id="IPR004859">
    <property type="entry name" value="Xrn1_N"/>
</dbReference>
<dbReference type="GO" id="GO:0008270">
    <property type="term" value="F:zinc ion binding"/>
    <property type="evidence" value="ECO:0007669"/>
    <property type="project" value="UniProtKB-KW"/>
</dbReference>
<dbReference type="GO" id="GO:0000956">
    <property type="term" value="P:nuclear-transcribed mRNA catabolic process"/>
    <property type="evidence" value="ECO:0007669"/>
    <property type="project" value="TreeGrafter"/>
</dbReference>
<dbReference type="GO" id="GO:0006364">
    <property type="term" value="P:rRNA processing"/>
    <property type="evidence" value="ECO:0007669"/>
    <property type="project" value="UniProtKB-KW"/>
</dbReference>
<dbReference type="SUPFAM" id="SSF57756">
    <property type="entry name" value="Retrovirus zinc finger-like domains"/>
    <property type="match status" value="1"/>
</dbReference>
<dbReference type="AlphaFoldDB" id="A0A199VD05"/>